<organism evidence="2 3">
    <name type="scientific">Candidatus Portnoybacteria bacterium RBG_13_41_18</name>
    <dbReference type="NCBI Taxonomy" id="1801991"/>
    <lineage>
        <taxon>Bacteria</taxon>
        <taxon>Candidatus Portnoyibacteriota</taxon>
    </lineage>
</organism>
<proteinExistence type="predicted"/>
<dbReference type="Proteomes" id="UP000177725">
    <property type="component" value="Unassembled WGS sequence"/>
</dbReference>
<evidence type="ECO:0000313" key="2">
    <source>
        <dbReference type="EMBL" id="OGZ34765.1"/>
    </source>
</evidence>
<protein>
    <submittedName>
        <fullName evidence="2">Uncharacterized protein</fullName>
    </submittedName>
</protein>
<keyword evidence="1" id="KW-0812">Transmembrane</keyword>
<name>A0A1G2F9L5_9BACT</name>
<evidence type="ECO:0000256" key="1">
    <source>
        <dbReference type="SAM" id="Phobius"/>
    </source>
</evidence>
<feature type="transmembrane region" description="Helical" evidence="1">
    <location>
        <begin position="32"/>
        <end position="55"/>
    </location>
</feature>
<sequence>MAFAPLLFIVYINIAVFFLQGIPRFLVPVFPLYLLLAVFGLWTLVVNGRIQLFWVEKLIKQ</sequence>
<gene>
    <name evidence="2" type="ORF">A2174_02365</name>
</gene>
<evidence type="ECO:0000313" key="3">
    <source>
        <dbReference type="Proteomes" id="UP000177725"/>
    </source>
</evidence>
<keyword evidence="1" id="KW-1133">Transmembrane helix</keyword>
<accession>A0A1G2F9L5</accession>
<dbReference type="AlphaFoldDB" id="A0A1G2F9L5"/>
<reference evidence="2 3" key="1">
    <citation type="journal article" date="2016" name="Nat. Commun.">
        <title>Thousands of microbial genomes shed light on interconnected biogeochemical processes in an aquifer system.</title>
        <authorList>
            <person name="Anantharaman K."/>
            <person name="Brown C.T."/>
            <person name="Hug L.A."/>
            <person name="Sharon I."/>
            <person name="Castelle C.J."/>
            <person name="Probst A.J."/>
            <person name="Thomas B.C."/>
            <person name="Singh A."/>
            <person name="Wilkins M.J."/>
            <person name="Karaoz U."/>
            <person name="Brodie E.L."/>
            <person name="Williams K.H."/>
            <person name="Hubbard S.S."/>
            <person name="Banfield J.F."/>
        </authorList>
    </citation>
    <scope>NUCLEOTIDE SEQUENCE [LARGE SCALE GENOMIC DNA]</scope>
</reference>
<dbReference type="EMBL" id="MHMV01000011">
    <property type="protein sequence ID" value="OGZ34765.1"/>
    <property type="molecule type" value="Genomic_DNA"/>
</dbReference>
<feature type="transmembrane region" description="Helical" evidence="1">
    <location>
        <begin position="7"/>
        <end position="26"/>
    </location>
</feature>
<keyword evidence="1" id="KW-0472">Membrane</keyword>
<comment type="caution">
    <text evidence="2">The sequence shown here is derived from an EMBL/GenBank/DDBJ whole genome shotgun (WGS) entry which is preliminary data.</text>
</comment>